<organism evidence="2 3">
    <name type="scientific">Panicum virgatum</name>
    <name type="common">Blackwell switchgrass</name>
    <dbReference type="NCBI Taxonomy" id="38727"/>
    <lineage>
        <taxon>Eukaryota</taxon>
        <taxon>Viridiplantae</taxon>
        <taxon>Streptophyta</taxon>
        <taxon>Embryophyta</taxon>
        <taxon>Tracheophyta</taxon>
        <taxon>Spermatophyta</taxon>
        <taxon>Magnoliopsida</taxon>
        <taxon>Liliopsida</taxon>
        <taxon>Poales</taxon>
        <taxon>Poaceae</taxon>
        <taxon>PACMAD clade</taxon>
        <taxon>Panicoideae</taxon>
        <taxon>Panicodae</taxon>
        <taxon>Paniceae</taxon>
        <taxon>Panicinae</taxon>
        <taxon>Panicum</taxon>
        <taxon>Panicum sect. Hiantes</taxon>
    </lineage>
</organism>
<dbReference type="InterPro" id="IPR027417">
    <property type="entry name" value="P-loop_NTPase"/>
</dbReference>
<dbReference type="SUPFAM" id="SSF52540">
    <property type="entry name" value="P-loop containing nucleoside triphosphate hydrolases"/>
    <property type="match status" value="1"/>
</dbReference>
<reference evidence="2" key="1">
    <citation type="submission" date="2020-05" db="EMBL/GenBank/DDBJ databases">
        <title>WGS assembly of Panicum virgatum.</title>
        <authorList>
            <person name="Lovell J.T."/>
            <person name="Jenkins J."/>
            <person name="Shu S."/>
            <person name="Juenger T.E."/>
            <person name="Schmutz J."/>
        </authorList>
    </citation>
    <scope>NUCLEOTIDE SEQUENCE</scope>
    <source>
        <strain evidence="2">AP13</strain>
    </source>
</reference>
<comment type="caution">
    <text evidence="2">The sequence shown here is derived from an EMBL/GenBank/DDBJ whole genome shotgun (WGS) entry which is preliminary data.</text>
</comment>
<proteinExistence type="predicted"/>
<dbReference type="AlphaFoldDB" id="A0A8T0UEN5"/>
<accession>A0A8T0UEN5</accession>
<feature type="region of interest" description="Disordered" evidence="1">
    <location>
        <begin position="97"/>
        <end position="123"/>
    </location>
</feature>
<dbReference type="EMBL" id="CM029042">
    <property type="protein sequence ID" value="KAG2620425.1"/>
    <property type="molecule type" value="Genomic_DNA"/>
</dbReference>
<sequence length="434" mass="49756">MEALFSAAVGELVSRCLSFLISRYPSMPELSKVESPRKLERALLRIAITVEEAEGRLITDQAILQQLKMLRQEMHKGYYVLDKFRYLDQEERKVSGRRSRSLALSSTSNPGKRFPPSASRRRGRKELEVTLDSVQNMVTDMYEFVAFLKNLPPMFRQPYSMYLLFERCMFGRQAEMERTIYFLLQREPPGDFTLGVLPIIGRGKVGKSTLVEHVCGNRFIEEKLGTLMDGGIIKHKSNAQNVGKMLVIVELDADVEEGAWRRLLSASRSCLPSGSKIIVTSRSEKIMNFGTTQALWLNFLTREACWYFFKVLVFGSTYAEDQPKHASIAMEIFEEYYCQNDLLGDFTGSFANSKNIAALLRANASIQHWRRILACVRANWQQNLLPCSAGKNDVRVENGHYYISRISNISQYVVVDRHHRVVGFDHEETPTNYR</sequence>
<dbReference type="PANTHER" id="PTHR33377:SF103">
    <property type="entry name" value="RX N-TERMINAL DOMAIN-CONTAINING PROTEIN"/>
    <property type="match status" value="1"/>
</dbReference>
<evidence type="ECO:0000313" key="3">
    <source>
        <dbReference type="Proteomes" id="UP000823388"/>
    </source>
</evidence>
<dbReference type="Proteomes" id="UP000823388">
    <property type="component" value="Chromosome 3N"/>
</dbReference>
<gene>
    <name evidence="2" type="ORF">PVAP13_3NG090200</name>
</gene>
<evidence type="ECO:0008006" key="4">
    <source>
        <dbReference type="Google" id="ProtNLM"/>
    </source>
</evidence>
<evidence type="ECO:0000313" key="2">
    <source>
        <dbReference type="EMBL" id="KAG2620425.1"/>
    </source>
</evidence>
<dbReference type="PANTHER" id="PTHR33377">
    <property type="entry name" value="OS10G0134700 PROTEIN-RELATED"/>
    <property type="match status" value="1"/>
</dbReference>
<evidence type="ECO:0000256" key="1">
    <source>
        <dbReference type="SAM" id="MobiDB-lite"/>
    </source>
</evidence>
<protein>
    <recommendedName>
        <fullName evidence="4">Rx N-terminal domain-containing protein</fullName>
    </recommendedName>
</protein>
<keyword evidence="3" id="KW-1185">Reference proteome</keyword>
<name>A0A8T0UEN5_PANVG</name>